<feature type="domain" description="BTB" evidence="2">
    <location>
        <begin position="29"/>
        <end position="97"/>
    </location>
</feature>
<dbReference type="InterPro" id="IPR011333">
    <property type="entry name" value="SKP1/BTB/POZ_sf"/>
</dbReference>
<name>A0ABD3HD26_9MARC</name>
<comment type="caution">
    <text evidence="3">The sequence shown here is derived from an EMBL/GenBank/DDBJ whole genome shotgun (WGS) entry which is preliminary data.</text>
</comment>
<dbReference type="Gene3D" id="3.30.710.10">
    <property type="entry name" value="Potassium Channel Kv1.1, Chain A"/>
    <property type="match status" value="1"/>
</dbReference>
<protein>
    <recommendedName>
        <fullName evidence="2">BTB domain-containing protein</fullName>
    </recommendedName>
</protein>
<dbReference type="Proteomes" id="UP001633002">
    <property type="component" value="Unassembled WGS sequence"/>
</dbReference>
<dbReference type="PANTHER" id="PTHR46306:SF1">
    <property type="entry name" value="BTB_POZ DOMAIN-CONTAINING PROTEIN 9"/>
    <property type="match status" value="1"/>
</dbReference>
<reference evidence="3 4" key="1">
    <citation type="submission" date="2024-09" db="EMBL/GenBank/DDBJ databases">
        <title>Chromosome-scale assembly of Riccia sorocarpa.</title>
        <authorList>
            <person name="Paukszto L."/>
        </authorList>
    </citation>
    <scope>NUCLEOTIDE SEQUENCE [LARGE SCALE GENOMIC DNA]</scope>
    <source>
        <strain evidence="3">LP-2024</strain>
        <tissue evidence="3">Aerial parts of the thallus</tissue>
    </source>
</reference>
<accession>A0ABD3HD26</accession>
<comment type="pathway">
    <text evidence="1">Protein modification; protein ubiquitination.</text>
</comment>
<dbReference type="SUPFAM" id="SSF54695">
    <property type="entry name" value="POZ domain"/>
    <property type="match status" value="1"/>
</dbReference>
<evidence type="ECO:0000256" key="1">
    <source>
        <dbReference type="ARBA" id="ARBA00004906"/>
    </source>
</evidence>
<dbReference type="PROSITE" id="PS50097">
    <property type="entry name" value="BTB"/>
    <property type="match status" value="1"/>
</dbReference>
<gene>
    <name evidence="3" type="ORF">R1sor_015742</name>
</gene>
<dbReference type="CDD" id="cd18186">
    <property type="entry name" value="BTB_POZ_ZBTB_KLHL-like"/>
    <property type="match status" value="1"/>
</dbReference>
<dbReference type="PANTHER" id="PTHR46306">
    <property type="entry name" value="BTB/POZ DOMAIN-CONTAINING PROTEIN 9"/>
    <property type="match status" value="1"/>
</dbReference>
<dbReference type="InterPro" id="IPR052407">
    <property type="entry name" value="BTB_POZ_domain_cont_9"/>
</dbReference>
<dbReference type="Pfam" id="PF00651">
    <property type="entry name" value="BTB"/>
    <property type="match status" value="1"/>
</dbReference>
<sequence>MDRGILVDAKLLTQLEVDYRKMVNREELSDITFVCENGVRVHACRMMLAARSSFFRGMLLGGMSGSGNSDVELPKVSSSVLILVLKFLYAGKLVPEDLHPSTSKRVPVFDVYGLERNYLQLDWSFLVKVIVAARFFLLDRKLEKLIVDKLRRDMEGALFTDDPEDGITEDEMILIARNFSALHEHPSLWAGEEEDNPLKAISSLIANTLIKFPDLELSTLSHFCEAALLSYLKETRSSDHRTGVFLQLDEYVRFRLIISWCVAFYGLENCLELDRTCLPCLGVALWYLQTTRWKTSEFERSVAQFNFSEGRAEFVNSIPKTRLQPLLKLVDLSLIPRELLCKVIQPLGIIKSEYFAEILSAHSVRFPGRLRENTKTYVPGVWHILDETSTWKIPTEDECTLSFIVSRGFSFFTAAAVANLKMRNSGRLEWQFTVTPQGLVEQRSMAGFQFGIITLNRGKALPQELEGESSEDVRRCAVDIGKDLQTAKVHLQSDACDWNLGPGNKFRWGTPLKVIVDRNKSSTSCSFCYAGDKKTVKFVLDPNRVLYPFIYFPVGCFMDRDDFRPCYDGLTVKIQIIGGFHDRYLYKSEFKSYLEMGRNTR</sequence>
<dbReference type="SMART" id="SM00225">
    <property type="entry name" value="BTB"/>
    <property type="match status" value="1"/>
</dbReference>
<evidence type="ECO:0000259" key="2">
    <source>
        <dbReference type="PROSITE" id="PS50097"/>
    </source>
</evidence>
<proteinExistence type="predicted"/>
<evidence type="ECO:0000313" key="4">
    <source>
        <dbReference type="Proteomes" id="UP001633002"/>
    </source>
</evidence>
<dbReference type="EMBL" id="JBJQOH010000004">
    <property type="protein sequence ID" value="KAL3689433.1"/>
    <property type="molecule type" value="Genomic_DNA"/>
</dbReference>
<dbReference type="AlphaFoldDB" id="A0ABD3HD26"/>
<dbReference type="InterPro" id="IPR000210">
    <property type="entry name" value="BTB/POZ_dom"/>
</dbReference>
<keyword evidence="4" id="KW-1185">Reference proteome</keyword>
<organism evidence="3 4">
    <name type="scientific">Riccia sorocarpa</name>
    <dbReference type="NCBI Taxonomy" id="122646"/>
    <lineage>
        <taxon>Eukaryota</taxon>
        <taxon>Viridiplantae</taxon>
        <taxon>Streptophyta</taxon>
        <taxon>Embryophyta</taxon>
        <taxon>Marchantiophyta</taxon>
        <taxon>Marchantiopsida</taxon>
        <taxon>Marchantiidae</taxon>
        <taxon>Marchantiales</taxon>
        <taxon>Ricciaceae</taxon>
        <taxon>Riccia</taxon>
    </lineage>
</organism>
<evidence type="ECO:0000313" key="3">
    <source>
        <dbReference type="EMBL" id="KAL3689433.1"/>
    </source>
</evidence>